<feature type="region of interest" description="Disordered" evidence="1">
    <location>
        <begin position="639"/>
        <end position="661"/>
    </location>
</feature>
<feature type="region of interest" description="Disordered" evidence="1">
    <location>
        <begin position="210"/>
        <end position="256"/>
    </location>
</feature>
<feature type="region of interest" description="Disordered" evidence="1">
    <location>
        <begin position="585"/>
        <end position="618"/>
    </location>
</feature>
<reference evidence="3" key="1">
    <citation type="submission" date="2016-11" db="UniProtKB">
        <authorList>
            <consortium name="WormBaseParasite"/>
        </authorList>
    </citation>
    <scope>IDENTIFICATION</scope>
</reference>
<organism evidence="2 3">
    <name type="scientific">Macrostomum lignano</name>
    <dbReference type="NCBI Taxonomy" id="282301"/>
    <lineage>
        <taxon>Eukaryota</taxon>
        <taxon>Metazoa</taxon>
        <taxon>Spiralia</taxon>
        <taxon>Lophotrochozoa</taxon>
        <taxon>Platyhelminthes</taxon>
        <taxon>Rhabditophora</taxon>
        <taxon>Macrostomorpha</taxon>
        <taxon>Macrostomida</taxon>
        <taxon>Macrostomidae</taxon>
        <taxon>Macrostomum</taxon>
    </lineage>
</organism>
<dbReference type="GO" id="GO:0007264">
    <property type="term" value="P:small GTPase-mediated signal transduction"/>
    <property type="evidence" value="ECO:0007669"/>
    <property type="project" value="InterPro"/>
</dbReference>
<name>A0A1I8F9H9_9PLAT</name>
<sequence length="1084" mass="119377">MSMPWIGLDGADSGRPVAVALYNYCPQEQQQQHLRLVVGDKLALVSQYTNWYYGHLWSDSSKKGVFPQEPRFVSLRPPSPHQRPANLRTFAGRCRTSRQAAELFRELREMAQHLESAAVATRKLDSGNQAYGFDTVMRNSRFEEVANPFEFSFVGAFKHMDETAKTVMITPAPDARLTVGDLGFQATPAGPLRVRLPGDPLEITLTLRRSYNPHPEAPPPGSPSPLSRRPPPAPPVVEHPHRRYLPPRQAGPAEDYTAPHRWHIIGSGRGSGSGHAGGSSGGSALISQAFRRGHIRPEPGAGQHRGAAERTSGTAVWPLRVQPGGLRARQPLLQPCPLTRPMRRQALVVAGGSNSLRAAGAPSKRKEFGLPATCHRRTRAGPATKHSEPNVELAARQVCDKAGKPGSPESLATTGCPCTTATSASCASQQSQSGDEYRSVIFYYHNGHHRAGTKLIRLHLDTIIDDNLASHHVRFEIRHRSCQGARETRRPIGYSVLFLHNTFHQEMLKRHALSAEGRRVQADRPTCSSRRDSRATRRPGATARPDWLQPGPVQHGASAPIWRPVSSSPARHSSDWKLCRGSTMHFSQDAPAGRTRRVLPPPPRCGARPPPPTLGWQASAFGPSGTLLCLLAPYSTAAPARSWSRPGRPEAGRSAAGPVHEPVLRHLAEGLKADFKGKESASGGPATAAWQRDPSHRLYQATRSLLRIAGALSCDCDLSDCSSPSTQVLEPPAGCGDQLLRLINSVTGGGRPRCPRTACSSFDRHRAQAADSKRTAQSQHVRRWCSAPFNELLGHPEPTGTRPLGPGVQACLWIDSAIFAGSHFYLPNDSSPTVNADDLVAQVRAGRPDQRELPAAAHWRPLDEVATTCKLLESRIILRSLTVIQEQLLYLFAKPLQLNVVESFLYCVFAFLRQPHLIYETFPTDKKEHHVRLMEGCDPRLAAFELVKRAWSSLAPADQLKLAMPLITLLLQVSLQRQEQAEGASGAFMLVELLRCEFSQEKSIFWTKEITFVMDKLVEEFGSKEYVENFSQYFSDALAKEGKFIQNGFMFQSEMRRPDGPAAGSSKTPHRRRAARENRMFSHL</sequence>
<dbReference type="PANTHER" id="PTHR45653">
    <property type="entry name" value="DEDICATOR OF CYTOKINESIS"/>
    <property type="match status" value="1"/>
</dbReference>
<dbReference type="AlphaFoldDB" id="A0A1I8F9H9"/>
<feature type="region of interest" description="Disordered" evidence="1">
    <location>
        <begin position="1055"/>
        <end position="1084"/>
    </location>
</feature>
<dbReference type="GO" id="GO:0005737">
    <property type="term" value="C:cytoplasm"/>
    <property type="evidence" value="ECO:0007669"/>
    <property type="project" value="TreeGrafter"/>
</dbReference>
<dbReference type="GO" id="GO:0005085">
    <property type="term" value="F:guanyl-nucleotide exchange factor activity"/>
    <property type="evidence" value="ECO:0007669"/>
    <property type="project" value="InterPro"/>
</dbReference>
<dbReference type="GO" id="GO:0005886">
    <property type="term" value="C:plasma membrane"/>
    <property type="evidence" value="ECO:0007669"/>
    <property type="project" value="TreeGrafter"/>
</dbReference>
<proteinExistence type="predicted"/>
<dbReference type="InterPro" id="IPR035892">
    <property type="entry name" value="C2_domain_sf"/>
</dbReference>
<dbReference type="SUPFAM" id="SSF50044">
    <property type="entry name" value="SH3-domain"/>
    <property type="match status" value="1"/>
</dbReference>
<feature type="compositionally biased region" description="Pro residues" evidence="1">
    <location>
        <begin position="599"/>
        <end position="613"/>
    </location>
</feature>
<feature type="region of interest" description="Disordered" evidence="1">
    <location>
        <begin position="514"/>
        <end position="569"/>
    </location>
</feature>
<feature type="compositionally biased region" description="Basic and acidic residues" evidence="1">
    <location>
        <begin position="1075"/>
        <end position="1084"/>
    </location>
</feature>
<dbReference type="InterPro" id="IPR036028">
    <property type="entry name" value="SH3-like_dom_sf"/>
</dbReference>
<dbReference type="PANTHER" id="PTHR45653:SF10">
    <property type="entry name" value="MYOBLAST CITY, ISOFORM B"/>
    <property type="match status" value="1"/>
</dbReference>
<protein>
    <submittedName>
        <fullName evidence="3">SH3 domain-containing protein</fullName>
    </submittedName>
</protein>
<evidence type="ECO:0000313" key="3">
    <source>
        <dbReference type="WBParaSite" id="maker-unitig_25678-snap-gene-0.2-mRNA-1"/>
    </source>
</evidence>
<dbReference type="Proteomes" id="UP000095280">
    <property type="component" value="Unplaced"/>
</dbReference>
<keyword evidence="2" id="KW-1185">Reference proteome</keyword>
<dbReference type="GO" id="GO:0031267">
    <property type="term" value="F:small GTPase binding"/>
    <property type="evidence" value="ECO:0007669"/>
    <property type="project" value="TreeGrafter"/>
</dbReference>
<dbReference type="Gene3D" id="2.60.40.150">
    <property type="entry name" value="C2 domain"/>
    <property type="match status" value="1"/>
</dbReference>
<accession>A0A1I8F9H9</accession>
<dbReference type="InterPro" id="IPR026791">
    <property type="entry name" value="DOCK"/>
</dbReference>
<evidence type="ECO:0000256" key="1">
    <source>
        <dbReference type="SAM" id="MobiDB-lite"/>
    </source>
</evidence>
<dbReference type="Gene3D" id="2.30.30.40">
    <property type="entry name" value="SH3 Domains"/>
    <property type="match status" value="1"/>
</dbReference>
<evidence type="ECO:0000313" key="2">
    <source>
        <dbReference type="Proteomes" id="UP000095280"/>
    </source>
</evidence>
<feature type="compositionally biased region" description="Pro residues" evidence="1">
    <location>
        <begin position="215"/>
        <end position="237"/>
    </location>
</feature>
<dbReference type="WBParaSite" id="maker-unitig_25678-snap-gene-0.2-mRNA-1">
    <property type="protein sequence ID" value="maker-unitig_25678-snap-gene-0.2-mRNA-1"/>
    <property type="gene ID" value="maker-unitig_25678-snap-gene-0.2"/>
</dbReference>